<feature type="domain" description="Fumarate reductase/succinate dehydrogenase flavoprotein-like C-terminal" evidence="22">
    <location>
        <begin position="484"/>
        <end position="621"/>
    </location>
</feature>
<dbReference type="Pfam" id="PF00890">
    <property type="entry name" value="FAD_binding_2"/>
    <property type="match status" value="1"/>
</dbReference>
<dbReference type="InterPro" id="IPR011281">
    <property type="entry name" value="Succ_DH_flav_su_fwd"/>
</dbReference>
<dbReference type="FunCoup" id="A0A0G4G975">
    <property type="interactions" value="221"/>
</dbReference>
<dbReference type="InterPro" id="IPR027477">
    <property type="entry name" value="Succ_DH/fumarate_Rdtase_cat_sf"/>
</dbReference>
<comment type="catalytic activity">
    <reaction evidence="14 20">
        <text>a quinone + succinate = fumarate + a quinol</text>
        <dbReference type="Rhea" id="RHEA:40523"/>
        <dbReference type="ChEBI" id="CHEBI:24646"/>
        <dbReference type="ChEBI" id="CHEBI:29806"/>
        <dbReference type="ChEBI" id="CHEBI:30031"/>
        <dbReference type="ChEBI" id="CHEBI:132124"/>
        <dbReference type="EC" id="1.3.5.1"/>
    </reaction>
</comment>
<evidence type="ECO:0000256" key="19">
    <source>
        <dbReference type="PIRSR" id="PIRSR611281-4"/>
    </source>
</evidence>
<evidence type="ECO:0000256" key="16">
    <source>
        <dbReference type="PIRSR" id="PIRSR000171-1"/>
    </source>
</evidence>
<dbReference type="InterPro" id="IPR015939">
    <property type="entry name" value="Fum_Rdtase/Succ_DH_flav-like_C"/>
</dbReference>
<evidence type="ECO:0000256" key="10">
    <source>
        <dbReference type="ARBA" id="ARBA00022982"/>
    </source>
</evidence>
<name>A0A0G4G975_VITBC</name>
<dbReference type="Proteomes" id="UP000041254">
    <property type="component" value="Unassembled WGS sequence"/>
</dbReference>
<keyword evidence="4 20" id="KW-0813">Transport</keyword>
<dbReference type="Gene3D" id="3.90.700.10">
    <property type="entry name" value="Succinate dehydrogenase/fumarate reductase flavoprotein, catalytic domain"/>
    <property type="match status" value="1"/>
</dbReference>
<evidence type="ECO:0000256" key="6">
    <source>
        <dbReference type="ARBA" id="ARBA00022630"/>
    </source>
</evidence>
<feature type="modified residue" description="Tele-8alpha-FAD histidine" evidence="19">
    <location>
        <position position="70"/>
    </location>
</feature>
<evidence type="ECO:0000256" key="15">
    <source>
        <dbReference type="ARBA" id="ARBA00059077"/>
    </source>
</evidence>
<dbReference type="Gene3D" id="3.50.50.60">
    <property type="entry name" value="FAD/NAD(P)-binding domain"/>
    <property type="match status" value="1"/>
</dbReference>
<dbReference type="EMBL" id="CDMY01000597">
    <property type="protein sequence ID" value="CEM25341.1"/>
    <property type="molecule type" value="Genomic_DNA"/>
</dbReference>
<dbReference type="PIRSF" id="PIRSF000171">
    <property type="entry name" value="SDHA_APRA_LASPO"/>
    <property type="match status" value="1"/>
</dbReference>
<dbReference type="Pfam" id="PF02910">
    <property type="entry name" value="Succ_DH_flav_C"/>
    <property type="match status" value="1"/>
</dbReference>
<dbReference type="EC" id="1.3.5.1" evidence="20"/>
<feature type="binding site" evidence="18">
    <location>
        <position position="412"/>
    </location>
    <ligand>
        <name>FAD</name>
        <dbReference type="ChEBI" id="CHEBI:57692"/>
    </ligand>
</feature>
<evidence type="ECO:0000256" key="18">
    <source>
        <dbReference type="PIRSR" id="PIRSR611281-3"/>
    </source>
</evidence>
<evidence type="ECO:0000256" key="2">
    <source>
        <dbReference type="ARBA" id="ARBA00004788"/>
    </source>
</evidence>
<evidence type="ECO:0000256" key="14">
    <source>
        <dbReference type="ARBA" id="ARBA00049220"/>
    </source>
</evidence>
<evidence type="ECO:0000256" key="8">
    <source>
        <dbReference type="ARBA" id="ARBA00022827"/>
    </source>
</evidence>
<feature type="binding site" evidence="17">
    <location>
        <position position="267"/>
    </location>
    <ligand>
        <name>substrate</name>
    </ligand>
</feature>
<dbReference type="FunFam" id="3.50.50.60:FF:000482">
    <property type="entry name" value="Succinate dehydrogenase complex, subunit A, flavoprotein (Fp)"/>
    <property type="match status" value="1"/>
</dbReference>
<dbReference type="FunFam" id="4.10.80.40:FF:000002">
    <property type="entry name" value="Succinate dehydrogenase [ubiquinone] flavoprotein subunit, mitochondrial"/>
    <property type="match status" value="1"/>
</dbReference>
<sequence length="621" mass="67514">MLSFVRRGAGASKAGLRCFSTAKPAYKIIDHRFDAVVVGAGGAGLRAAFGLAEKGFNTACISKLFPTRSHTVAAQGGINAALGNMTEDDWRWHAYDTIKGADWLGDQDAIQHMCREAPKAVLELESYGLPFSRTKDGKIYQRAFGGQSLKFGKGGQAYRCAAAADRTGHAMLHTLYGQSLNYDCTFFVEYFALDLLMDKGVCKGVVAMSMEDGSIHRFGAHQTVLATGGYGRAYQSCTSAHTCTGDGGAMVSRAGLPMEDLEFVQFHPTGIFPAGCLMTEGCRGEGGILRNSEGEAFMARYAPTAKDLASRDVVSRSMTIEIREGRGVGAEKDHIHLDLSHLPPETLKERLPGISETAHIFAGVDVTKEPIPVLPTVHYNMGGVPTNWRAEVLNTDKDGKDSIVPGLLAAGEAACASVHGANRLGANSLLDIVVFGRTAAETISEKMKPNAKPVDLPKNAGEETLARLDKIRHAKGDQTTAQIRTKMQKIMQNHAAVFRDGPSLKDGVDKMYGVMKDFESVSVKDKSSVWNTDLIETLELENLLNQATQTMVAAENRSESRGAHSREDFPERDDKAWMKHTLTWLTARDVEKAKVNVGYRPVGDKPLDSEMEHVPPMKRVY</sequence>
<dbReference type="GO" id="GO:0006121">
    <property type="term" value="P:mitochondrial electron transport, succinate to ubiquinone"/>
    <property type="evidence" value="ECO:0007669"/>
    <property type="project" value="TreeGrafter"/>
</dbReference>
<dbReference type="InParanoid" id="A0A0G4G975"/>
<keyword evidence="6 18" id="KW-0285">Flavoprotein</keyword>
<dbReference type="PANTHER" id="PTHR11632:SF51">
    <property type="entry name" value="SUCCINATE DEHYDROGENASE [UBIQUINONE] FLAVOPROTEIN SUBUNIT, MITOCHONDRIAL"/>
    <property type="match status" value="1"/>
</dbReference>
<feature type="active site" description="Proton acceptor" evidence="16">
    <location>
        <position position="311"/>
    </location>
</feature>
<feature type="binding site" evidence="18">
    <location>
        <begin position="62"/>
        <end position="77"/>
    </location>
    <ligand>
        <name>FAD</name>
        <dbReference type="ChEBI" id="CHEBI:57692"/>
    </ligand>
</feature>
<dbReference type="Gene3D" id="1.20.58.100">
    <property type="entry name" value="Fumarate reductase/succinate dehydrogenase flavoprotein-like, C-terminal domain"/>
    <property type="match status" value="1"/>
</dbReference>
<dbReference type="GO" id="GO:0005743">
    <property type="term" value="C:mitochondrial inner membrane"/>
    <property type="evidence" value="ECO:0007669"/>
    <property type="project" value="UniProtKB-SubCell"/>
</dbReference>
<dbReference type="SUPFAM" id="SSF46977">
    <property type="entry name" value="Succinate dehydrogenase/fumarate reductase flavoprotein C-terminal domain"/>
    <property type="match status" value="1"/>
</dbReference>
<dbReference type="Gene3D" id="4.10.80.40">
    <property type="entry name" value="succinate dehydrogenase protein domain"/>
    <property type="match status" value="1"/>
</dbReference>
<keyword evidence="13 20" id="KW-0472">Membrane</keyword>
<evidence type="ECO:0000256" key="13">
    <source>
        <dbReference type="ARBA" id="ARBA00023136"/>
    </source>
</evidence>
<feature type="binding site" evidence="17">
    <location>
        <position position="279"/>
    </location>
    <ligand>
        <name>substrate</name>
    </ligand>
</feature>
<dbReference type="PANTHER" id="PTHR11632">
    <property type="entry name" value="SUCCINATE DEHYDROGENASE 2 FLAVOPROTEIN SUBUNIT"/>
    <property type="match status" value="1"/>
</dbReference>
<comment type="cofactor">
    <cofactor evidence="18">
        <name>FAD</name>
        <dbReference type="ChEBI" id="CHEBI:57692"/>
    </cofactor>
    <text evidence="18">Flavinylated by SdhE, about 5% flavinylation occurs in the absence of SdhE.</text>
</comment>
<dbReference type="FunFam" id="3.90.700.10:FF:000001">
    <property type="entry name" value="Mitochondrial succinate dehydrogenase flavoprotein subunit"/>
    <property type="match status" value="1"/>
</dbReference>
<feature type="binding site" evidence="17">
    <location>
        <position position="423"/>
    </location>
    <ligand>
        <name>substrate</name>
    </ligand>
</feature>
<comment type="function">
    <text evidence="15 20">Flavoprotein (FP) subunit of succinate dehydrogenase (SDH) that is involved in complex II of the mitochondrial electron transport chain and is responsible for transferring electrons from succinate to ubiquinone (coenzyme Q).</text>
</comment>
<dbReference type="NCBIfam" id="TIGR01812">
    <property type="entry name" value="sdhA_frdA_Gneg"/>
    <property type="match status" value="1"/>
</dbReference>
<dbReference type="SUPFAM" id="SSF51905">
    <property type="entry name" value="FAD/NAD(P)-binding domain"/>
    <property type="match status" value="1"/>
</dbReference>
<comment type="similarity">
    <text evidence="3 20">Belongs to the FAD-dependent oxidoreductase 2 family. FRD/SDH subfamily.</text>
</comment>
<evidence type="ECO:0000256" key="11">
    <source>
        <dbReference type="ARBA" id="ARBA00023002"/>
    </source>
</evidence>
<dbReference type="PRINTS" id="PR00411">
    <property type="entry name" value="PNDRDTASEI"/>
</dbReference>
<evidence type="ECO:0000256" key="4">
    <source>
        <dbReference type="ARBA" id="ARBA00022448"/>
    </source>
</evidence>
<keyword evidence="7" id="KW-0999">Mitochondrion inner membrane</keyword>
<dbReference type="FunFam" id="1.20.58.100:FF:000001">
    <property type="entry name" value="Succinate dehydrogenase flavoprotein subunit (SdhA)"/>
    <property type="match status" value="1"/>
</dbReference>
<keyword evidence="5 20" id="KW-0816">Tricarboxylic acid cycle</keyword>
<feature type="binding site" evidence="18">
    <location>
        <begin position="428"/>
        <end position="429"/>
    </location>
    <ligand>
        <name>FAD</name>
        <dbReference type="ChEBI" id="CHEBI:57692"/>
    </ligand>
</feature>
<evidence type="ECO:0000259" key="22">
    <source>
        <dbReference type="Pfam" id="PF02910"/>
    </source>
</evidence>
<keyword evidence="12" id="KW-0496">Mitochondrion</keyword>
<feature type="binding site" evidence="18">
    <location>
        <position position="246"/>
    </location>
    <ligand>
        <name>FAD</name>
        <dbReference type="ChEBI" id="CHEBI:57692"/>
    </ligand>
</feature>
<feature type="binding site" evidence="18">
    <location>
        <begin position="39"/>
        <end position="44"/>
    </location>
    <ligand>
        <name>FAD</name>
        <dbReference type="ChEBI" id="CHEBI:57692"/>
    </ligand>
</feature>
<accession>A0A0G4G975</accession>
<evidence type="ECO:0000259" key="21">
    <source>
        <dbReference type="Pfam" id="PF00890"/>
    </source>
</evidence>
<dbReference type="InterPro" id="IPR030664">
    <property type="entry name" value="SdhA/FrdA/AprA"/>
</dbReference>
<evidence type="ECO:0000256" key="7">
    <source>
        <dbReference type="ARBA" id="ARBA00022792"/>
    </source>
</evidence>
<evidence type="ECO:0000256" key="12">
    <source>
        <dbReference type="ARBA" id="ARBA00023128"/>
    </source>
</evidence>
<dbReference type="InterPro" id="IPR014006">
    <property type="entry name" value="Succ_Dhase_FrdA_Gneg"/>
</dbReference>
<protein>
    <recommendedName>
        <fullName evidence="20">Succinate dehydrogenase [ubiquinone] flavoprotein subunit, mitochondrial</fullName>
        <ecNumber evidence="20">1.3.5.1</ecNumber>
    </recommendedName>
</protein>
<dbReference type="InterPro" id="IPR036188">
    <property type="entry name" value="FAD/NAD-bd_sf"/>
</dbReference>
<dbReference type="OrthoDB" id="71672at2759"/>
<keyword evidence="9 20" id="KW-0809">Transit peptide</keyword>
<evidence type="ECO:0000256" key="3">
    <source>
        <dbReference type="ARBA" id="ARBA00008040"/>
    </source>
</evidence>
<dbReference type="AlphaFoldDB" id="A0A0G4G975"/>
<dbReference type="InterPro" id="IPR037099">
    <property type="entry name" value="Fum_R/Succ_DH_flav-like_C_sf"/>
</dbReference>
<keyword evidence="24" id="KW-1185">Reference proteome</keyword>
<evidence type="ECO:0000256" key="17">
    <source>
        <dbReference type="PIRSR" id="PIRSR611281-2"/>
    </source>
</evidence>
<dbReference type="PhylomeDB" id="A0A0G4G975"/>
<evidence type="ECO:0000313" key="24">
    <source>
        <dbReference type="Proteomes" id="UP000041254"/>
    </source>
</evidence>
<keyword evidence="10 20" id="KW-0249">Electron transport</keyword>
<feature type="binding site" evidence="17">
    <location>
        <position position="378"/>
    </location>
    <ligand>
        <name>substrate</name>
    </ligand>
</feature>
<dbReference type="SUPFAM" id="SSF56425">
    <property type="entry name" value="Succinate dehydrogenase/fumarate reductase flavoprotein, catalytic domain"/>
    <property type="match status" value="1"/>
</dbReference>
<evidence type="ECO:0000313" key="23">
    <source>
        <dbReference type="EMBL" id="CEM25341.1"/>
    </source>
</evidence>
<dbReference type="UniPathway" id="UPA00223">
    <property type="reaction ID" value="UER01006"/>
</dbReference>
<dbReference type="GO" id="GO:0009055">
    <property type="term" value="F:electron transfer activity"/>
    <property type="evidence" value="ECO:0007669"/>
    <property type="project" value="TreeGrafter"/>
</dbReference>
<proteinExistence type="inferred from homology"/>
<dbReference type="OMA" id="PTGIWRM"/>
<dbReference type="STRING" id="1169540.A0A0G4G975"/>
<dbReference type="VEuPathDB" id="CryptoDB:Vbra_17232"/>
<reference evidence="23 24" key="1">
    <citation type="submission" date="2014-11" db="EMBL/GenBank/DDBJ databases">
        <authorList>
            <person name="Zhu J."/>
            <person name="Qi W."/>
            <person name="Song R."/>
        </authorList>
    </citation>
    <scope>NUCLEOTIDE SEQUENCE [LARGE SCALE GENOMIC DNA]</scope>
</reference>
<keyword evidence="8 18" id="KW-0274">FAD</keyword>
<organism evidence="23 24">
    <name type="scientific">Vitrella brassicaformis (strain CCMP3155)</name>
    <dbReference type="NCBI Taxonomy" id="1169540"/>
    <lineage>
        <taxon>Eukaryota</taxon>
        <taxon>Sar</taxon>
        <taxon>Alveolata</taxon>
        <taxon>Colpodellida</taxon>
        <taxon>Vitrellaceae</taxon>
        <taxon>Vitrella</taxon>
    </lineage>
</organism>
<evidence type="ECO:0000256" key="20">
    <source>
        <dbReference type="RuleBase" id="RU362051"/>
    </source>
</evidence>
<dbReference type="NCBIfam" id="TIGR01816">
    <property type="entry name" value="sdhA_forward"/>
    <property type="match status" value="1"/>
</dbReference>
<feature type="domain" description="FAD-dependent oxidoreductase 2 FAD-binding" evidence="21">
    <location>
        <begin position="34"/>
        <end position="429"/>
    </location>
</feature>
<dbReference type="GO" id="GO:0008177">
    <property type="term" value="F:succinate dehydrogenase (quinone) activity"/>
    <property type="evidence" value="ECO:0007669"/>
    <property type="project" value="UniProtKB-EC"/>
</dbReference>
<dbReference type="PROSITE" id="PS00504">
    <property type="entry name" value="FRD_SDH_FAD_BINDING"/>
    <property type="match status" value="1"/>
</dbReference>
<dbReference type="InterPro" id="IPR003952">
    <property type="entry name" value="FRD_SDH_FAD_BS"/>
</dbReference>
<gene>
    <name evidence="23" type="ORF">Vbra_17232</name>
</gene>
<evidence type="ECO:0000256" key="9">
    <source>
        <dbReference type="ARBA" id="ARBA00022946"/>
    </source>
</evidence>
<comment type="subcellular location">
    <subcellularLocation>
        <location evidence="1 20">Mitochondrion inner membrane</location>
        <topology evidence="1 20">Peripheral membrane protein</topology>
        <orientation evidence="1 20">Matrix side</orientation>
    </subcellularLocation>
</comment>
<dbReference type="InterPro" id="IPR003953">
    <property type="entry name" value="FAD-dep_OxRdtase_2_FAD-bd"/>
</dbReference>
<comment type="pathway">
    <text evidence="2 20">Carbohydrate metabolism; tricarboxylic acid cycle; fumarate from succinate (eukaryal route): step 1/1.</text>
</comment>
<keyword evidence="11 20" id="KW-0560">Oxidoreductase</keyword>
<evidence type="ECO:0000256" key="5">
    <source>
        <dbReference type="ARBA" id="ARBA00022532"/>
    </source>
</evidence>
<evidence type="ECO:0000256" key="1">
    <source>
        <dbReference type="ARBA" id="ARBA00004443"/>
    </source>
</evidence>
<dbReference type="GO" id="GO:0050660">
    <property type="term" value="F:flavin adenine dinucleotide binding"/>
    <property type="evidence" value="ECO:0007669"/>
    <property type="project" value="InterPro"/>
</dbReference>
<dbReference type="GO" id="GO:0006099">
    <property type="term" value="P:tricarboxylic acid cycle"/>
    <property type="evidence" value="ECO:0007669"/>
    <property type="project" value="UniProtKB-UniPathway"/>
</dbReference>